<dbReference type="PANTHER" id="PTHR35007:SF2">
    <property type="entry name" value="PILUS ASSEMBLE PROTEIN"/>
    <property type="match status" value="1"/>
</dbReference>
<comment type="subcellular location">
    <subcellularLocation>
        <location evidence="1">Cell membrane</location>
        <topology evidence="1">Multi-pass membrane protein</topology>
    </subcellularLocation>
</comment>
<evidence type="ECO:0000256" key="3">
    <source>
        <dbReference type="ARBA" id="ARBA00022692"/>
    </source>
</evidence>
<reference evidence="8 9" key="1">
    <citation type="submission" date="2018-01" db="EMBL/GenBank/DDBJ databases">
        <title>Genome Sequencing and Assembly of Anaerobacter polyendosporus strain CT4.</title>
        <authorList>
            <person name="Tachaapaikoon C."/>
            <person name="Sutheeworapong S."/>
            <person name="Jenjaroenpun P."/>
            <person name="Wongsurawat T."/>
            <person name="Nookeaw I."/>
            <person name="Cheawchanlertfa P."/>
            <person name="Kosugi A."/>
            <person name="Cheevadhanarak S."/>
            <person name="Ratanakhanokchai K."/>
        </authorList>
    </citation>
    <scope>NUCLEOTIDE SEQUENCE [LARGE SCALE GENOMIC DNA]</scope>
    <source>
        <strain evidence="8 9">CT4</strain>
    </source>
</reference>
<organism evidence="8 9">
    <name type="scientific">Clostridium manihotivorum</name>
    <dbReference type="NCBI Taxonomy" id="2320868"/>
    <lineage>
        <taxon>Bacteria</taxon>
        <taxon>Bacillati</taxon>
        <taxon>Bacillota</taxon>
        <taxon>Clostridia</taxon>
        <taxon>Eubacteriales</taxon>
        <taxon>Clostridiaceae</taxon>
        <taxon>Clostridium</taxon>
    </lineage>
</organism>
<name>A0A3R5U9C8_9CLOT</name>
<gene>
    <name evidence="8" type="ORF">C1I91_14285</name>
</gene>
<accession>A0A3R5U9C8</accession>
<dbReference type="Pfam" id="PF00482">
    <property type="entry name" value="T2SSF"/>
    <property type="match status" value="1"/>
</dbReference>
<dbReference type="Proteomes" id="UP000286268">
    <property type="component" value="Chromosome"/>
</dbReference>
<keyword evidence="2" id="KW-1003">Cell membrane</keyword>
<dbReference type="AlphaFoldDB" id="A0A3R5U9C8"/>
<dbReference type="InterPro" id="IPR018076">
    <property type="entry name" value="T2SS_GspF_dom"/>
</dbReference>
<dbReference type="KEGG" id="cmah:C1I91_14285"/>
<evidence type="ECO:0000256" key="6">
    <source>
        <dbReference type="SAM" id="Phobius"/>
    </source>
</evidence>
<evidence type="ECO:0000256" key="5">
    <source>
        <dbReference type="ARBA" id="ARBA00023136"/>
    </source>
</evidence>
<dbReference type="RefSeq" id="WP_128213459.1">
    <property type="nucleotide sequence ID" value="NZ_CP025746.1"/>
</dbReference>
<evidence type="ECO:0000313" key="9">
    <source>
        <dbReference type="Proteomes" id="UP000286268"/>
    </source>
</evidence>
<keyword evidence="3 6" id="KW-0812">Transmembrane</keyword>
<sequence length="245" mass="28164">MQEEKNSYKRFNNYLRKNEEGYFSYKRIEKYFKKLGNPLELTPFGYIIGKLLISVILFIAFLISNDYILAVIFAVFGYFILDIILKMKDKQDMKVIKLELGDVYDLLNIQTSAGVFIGNALTECYLVASNKRFKMKLAELSAEINMTKNIEKALDNFQSNFNSPEIDNFVITIKQSLITGQTEEALEDISDSLKERNLIAIQEDTKKVNSTANIIQLLMYMGIMTTILYITGAELIKSWTGIFIK</sequence>
<dbReference type="GO" id="GO:0005886">
    <property type="term" value="C:plasma membrane"/>
    <property type="evidence" value="ECO:0007669"/>
    <property type="project" value="UniProtKB-SubCell"/>
</dbReference>
<keyword evidence="5 6" id="KW-0472">Membrane</keyword>
<evidence type="ECO:0000313" key="8">
    <source>
        <dbReference type="EMBL" id="QAA32708.1"/>
    </source>
</evidence>
<evidence type="ECO:0000256" key="2">
    <source>
        <dbReference type="ARBA" id="ARBA00022475"/>
    </source>
</evidence>
<keyword evidence="9" id="KW-1185">Reference proteome</keyword>
<feature type="transmembrane region" description="Helical" evidence="6">
    <location>
        <begin position="67"/>
        <end position="85"/>
    </location>
</feature>
<dbReference type="OrthoDB" id="1902104at2"/>
<dbReference type="InterPro" id="IPR042094">
    <property type="entry name" value="T2SS_GspF_sf"/>
</dbReference>
<keyword evidence="4 6" id="KW-1133">Transmembrane helix</keyword>
<protein>
    <recommendedName>
        <fullName evidence="7">Type II secretion system protein GspF domain-containing protein</fullName>
    </recommendedName>
</protein>
<feature type="transmembrane region" description="Helical" evidence="6">
    <location>
        <begin position="217"/>
        <end position="236"/>
    </location>
</feature>
<dbReference type="EMBL" id="CP025746">
    <property type="protein sequence ID" value="QAA32708.1"/>
    <property type="molecule type" value="Genomic_DNA"/>
</dbReference>
<evidence type="ECO:0000256" key="4">
    <source>
        <dbReference type="ARBA" id="ARBA00022989"/>
    </source>
</evidence>
<dbReference type="PANTHER" id="PTHR35007">
    <property type="entry name" value="INTEGRAL MEMBRANE PROTEIN-RELATED"/>
    <property type="match status" value="1"/>
</dbReference>
<dbReference type="Gene3D" id="1.20.81.30">
    <property type="entry name" value="Type II secretion system (T2SS), domain F"/>
    <property type="match status" value="1"/>
</dbReference>
<feature type="domain" description="Type II secretion system protein GspF" evidence="7">
    <location>
        <begin position="105"/>
        <end position="228"/>
    </location>
</feature>
<evidence type="ECO:0000256" key="1">
    <source>
        <dbReference type="ARBA" id="ARBA00004651"/>
    </source>
</evidence>
<feature type="transmembrane region" description="Helical" evidence="6">
    <location>
        <begin position="41"/>
        <end position="61"/>
    </location>
</feature>
<proteinExistence type="predicted"/>
<evidence type="ECO:0000259" key="7">
    <source>
        <dbReference type="Pfam" id="PF00482"/>
    </source>
</evidence>